<dbReference type="AlphaFoldDB" id="A0A091BTL4"/>
<dbReference type="Proteomes" id="UP000029382">
    <property type="component" value="Unassembled WGS sequence"/>
</dbReference>
<evidence type="ECO:0000313" key="2">
    <source>
        <dbReference type="EMBL" id="SFL36330.1"/>
    </source>
</evidence>
<evidence type="ECO:0008006" key="5">
    <source>
        <dbReference type="Google" id="ProtNLM"/>
    </source>
</evidence>
<gene>
    <name evidence="1" type="ORF">H702_04720</name>
    <name evidence="2" type="ORF">SAMN02910290_01539</name>
</gene>
<evidence type="ECO:0000313" key="4">
    <source>
        <dbReference type="Proteomes" id="UP000182793"/>
    </source>
</evidence>
<dbReference type="EMBL" id="AUZH01000014">
    <property type="protein sequence ID" value="KFN88074.1"/>
    <property type="molecule type" value="Genomic_DNA"/>
</dbReference>
<evidence type="ECO:0000313" key="3">
    <source>
        <dbReference type="Proteomes" id="UP000029382"/>
    </source>
</evidence>
<dbReference type="RefSeq" id="WP_039696620.1">
    <property type="nucleotide sequence ID" value="NZ_AUZH01000014.1"/>
</dbReference>
<reference evidence="1 3" key="1">
    <citation type="journal article" date="2014" name="Genome Announc.">
        <title>Draft Genome Sequences of Streptococcus bovis Strains ATCC 33317 and JB1.</title>
        <authorList>
            <person name="Benahmed F.H."/>
            <person name="Gopinath G.R."/>
            <person name="Harbottle H."/>
            <person name="Cotta M.A."/>
            <person name="Luo Y."/>
            <person name="Henderson C."/>
            <person name="Teri P."/>
            <person name="Soppet D."/>
            <person name="Rasmussen M."/>
            <person name="Whitehead T.R."/>
            <person name="Davidson M."/>
        </authorList>
    </citation>
    <scope>NUCLEOTIDE SEQUENCE [LARGE SCALE GENOMIC DNA]</scope>
    <source>
        <strain evidence="1 3">JB1</strain>
    </source>
</reference>
<evidence type="ECO:0000313" key="1">
    <source>
        <dbReference type="EMBL" id="KFN88074.1"/>
    </source>
</evidence>
<dbReference type="EMBL" id="FOTG01000008">
    <property type="protein sequence ID" value="SFL36330.1"/>
    <property type="molecule type" value="Genomic_DNA"/>
</dbReference>
<keyword evidence="4" id="KW-1185">Reference proteome</keyword>
<comment type="caution">
    <text evidence="1">The sequence shown here is derived from an EMBL/GenBank/DDBJ whole genome shotgun (WGS) entry which is preliminary data.</text>
</comment>
<organism evidence="1 3">
    <name type="scientific">Streptococcus equinus JB1</name>
    <dbReference type="NCBI Taxonomy" id="1294274"/>
    <lineage>
        <taxon>Bacteria</taxon>
        <taxon>Bacillati</taxon>
        <taxon>Bacillota</taxon>
        <taxon>Bacilli</taxon>
        <taxon>Lactobacillales</taxon>
        <taxon>Streptococcaceae</taxon>
        <taxon>Streptococcus</taxon>
    </lineage>
</organism>
<proteinExistence type="predicted"/>
<protein>
    <recommendedName>
        <fullName evidence="5">HTH cro/C1-type domain-containing protein</fullName>
    </recommendedName>
</protein>
<dbReference type="Proteomes" id="UP000182793">
    <property type="component" value="Unassembled WGS sequence"/>
</dbReference>
<reference evidence="2 4" key="2">
    <citation type="submission" date="2016-10" db="EMBL/GenBank/DDBJ databases">
        <authorList>
            <person name="Varghese N."/>
            <person name="Submissions S."/>
        </authorList>
    </citation>
    <scope>NUCLEOTIDE SEQUENCE [LARGE SCALE GENOMIC DNA]</scope>
    <source>
        <strain evidence="2 4">JB1</strain>
    </source>
</reference>
<sequence>MTIADLDKIKKLLKTTTAYRISKATGIGETTISRWRTGKTPLEKMSFENAIKLTQYAKENNL</sequence>
<accession>A0A091BTL4</accession>
<name>A0A091BTL4_STREI</name>